<reference evidence="2" key="1">
    <citation type="journal article" date="2019" name="Int. J. Syst. Evol. Microbiol.">
        <title>The Global Catalogue of Microorganisms (GCM) 10K type strain sequencing project: providing services to taxonomists for standard genome sequencing and annotation.</title>
        <authorList>
            <consortium name="The Broad Institute Genomics Platform"/>
            <consortium name="The Broad Institute Genome Sequencing Center for Infectious Disease"/>
            <person name="Wu L."/>
            <person name="Ma J."/>
        </authorList>
    </citation>
    <scope>NUCLEOTIDE SEQUENCE [LARGE SCALE GENOMIC DNA]</scope>
    <source>
        <strain evidence="2">CGMCC 4.7677</strain>
    </source>
</reference>
<protein>
    <submittedName>
        <fullName evidence="1">Acetyl-CoA carboxylase biotin carboxyl carrier protein subunit</fullName>
    </submittedName>
</protein>
<comment type="caution">
    <text evidence="1">The sequence shown here is derived from an EMBL/GenBank/DDBJ whole genome shotgun (WGS) entry which is preliminary data.</text>
</comment>
<evidence type="ECO:0000313" key="2">
    <source>
        <dbReference type="Proteomes" id="UP000605897"/>
    </source>
</evidence>
<accession>A0ABQ3JE85</accession>
<evidence type="ECO:0000313" key="1">
    <source>
        <dbReference type="EMBL" id="GHF22707.1"/>
    </source>
</evidence>
<keyword evidence="2" id="KW-1185">Reference proteome</keyword>
<dbReference type="Pfam" id="PF13822">
    <property type="entry name" value="ACC_epsilon"/>
    <property type="match status" value="1"/>
</dbReference>
<organism evidence="1 2">
    <name type="scientific">Amycolatopsis deserti</name>
    <dbReference type="NCBI Taxonomy" id="185696"/>
    <lineage>
        <taxon>Bacteria</taxon>
        <taxon>Bacillati</taxon>
        <taxon>Actinomycetota</taxon>
        <taxon>Actinomycetes</taxon>
        <taxon>Pseudonocardiales</taxon>
        <taxon>Pseudonocardiaceae</taxon>
        <taxon>Amycolatopsis</taxon>
    </lineage>
</organism>
<sequence length="80" mass="8492">MSESEETPPARPLLRIVRGDPSETELAALTAVVAAAASAGGGEEPEKPERTSFWADRAALVRRPLPQPGSGAWRASAWPR</sequence>
<dbReference type="RefSeq" id="WP_191248571.1">
    <property type="nucleotide sequence ID" value="NZ_BNAU01000010.1"/>
</dbReference>
<proteinExistence type="predicted"/>
<dbReference type="Proteomes" id="UP000605897">
    <property type="component" value="Unassembled WGS sequence"/>
</dbReference>
<gene>
    <name evidence="1" type="ORF">GCM10017786_65940</name>
</gene>
<name>A0ABQ3JE85_9PSEU</name>
<dbReference type="InterPro" id="IPR032716">
    <property type="entry name" value="ACC_epsilon"/>
</dbReference>
<dbReference type="EMBL" id="BNAU01000010">
    <property type="protein sequence ID" value="GHF22707.1"/>
    <property type="molecule type" value="Genomic_DNA"/>
</dbReference>